<evidence type="ECO:0000256" key="1">
    <source>
        <dbReference type="SAM" id="MobiDB-lite"/>
    </source>
</evidence>
<dbReference type="EMBL" id="JABEQO010000015">
    <property type="protein sequence ID" value="MBB2165378.1"/>
    <property type="molecule type" value="Genomic_DNA"/>
</dbReference>
<name>A0A7W4IM38_9PROT</name>
<accession>A0A7W4IM38</accession>
<comment type="caution">
    <text evidence="2">The sequence shown here is derived from an EMBL/GenBank/DDBJ whole genome shotgun (WGS) entry which is preliminary data.</text>
</comment>
<protein>
    <submittedName>
        <fullName evidence="2">Uncharacterized protein</fullName>
    </submittedName>
</protein>
<feature type="region of interest" description="Disordered" evidence="1">
    <location>
        <begin position="38"/>
        <end position="61"/>
    </location>
</feature>
<dbReference type="EMBL" id="JABEQN010000015">
    <property type="protein sequence ID" value="MBB2194455.1"/>
    <property type="molecule type" value="Genomic_DNA"/>
</dbReference>
<evidence type="ECO:0000313" key="5">
    <source>
        <dbReference type="Proteomes" id="UP000561077"/>
    </source>
</evidence>
<gene>
    <name evidence="3" type="ORF">HLH25_12580</name>
    <name evidence="2" type="ORF">HLH26_12710</name>
</gene>
<reference evidence="4 5" key="1">
    <citation type="submission" date="2020-04" db="EMBL/GenBank/DDBJ databases">
        <title>Description of novel Gluconacetobacter.</title>
        <authorList>
            <person name="Sombolestani A."/>
        </authorList>
    </citation>
    <scope>NUCLEOTIDE SEQUENCE [LARGE SCALE GENOMIC DNA]</scope>
    <source>
        <strain evidence="3 4">LMG 1728</strain>
        <strain evidence="2 5">LMG 1731</strain>
    </source>
</reference>
<proteinExistence type="predicted"/>
<dbReference type="RefSeq" id="WP_182974386.1">
    <property type="nucleotide sequence ID" value="NZ_JABEQN010000015.1"/>
</dbReference>
<evidence type="ECO:0000313" key="3">
    <source>
        <dbReference type="EMBL" id="MBB2194455.1"/>
    </source>
</evidence>
<dbReference type="AlphaFoldDB" id="A0A7W4IM38"/>
<sequence length="61" mass="6708">MKRKIDLIYPTDAEDAAINRGIALDADNPELTDQDFTHLRDAPMGKGRHQDDDGLSARSGV</sequence>
<feature type="compositionally biased region" description="Basic and acidic residues" evidence="1">
    <location>
        <begin position="38"/>
        <end position="52"/>
    </location>
</feature>
<evidence type="ECO:0000313" key="2">
    <source>
        <dbReference type="EMBL" id="MBB2165378.1"/>
    </source>
</evidence>
<evidence type="ECO:0000313" key="4">
    <source>
        <dbReference type="Proteomes" id="UP000540490"/>
    </source>
</evidence>
<dbReference type="Proteomes" id="UP000540490">
    <property type="component" value="Unassembled WGS sequence"/>
</dbReference>
<organism evidence="2 5">
    <name type="scientific">Gluconacetobacter dulcium</name>
    <dbReference type="NCBI Taxonomy" id="2729096"/>
    <lineage>
        <taxon>Bacteria</taxon>
        <taxon>Pseudomonadati</taxon>
        <taxon>Pseudomonadota</taxon>
        <taxon>Alphaproteobacteria</taxon>
        <taxon>Acetobacterales</taxon>
        <taxon>Acetobacteraceae</taxon>
        <taxon>Gluconacetobacter</taxon>
    </lineage>
</organism>
<keyword evidence="4" id="KW-1185">Reference proteome</keyword>
<dbReference type="Proteomes" id="UP000561077">
    <property type="component" value="Unassembled WGS sequence"/>
</dbReference>